<dbReference type="Proteomes" id="UP000677803">
    <property type="component" value="Unassembled WGS sequence"/>
</dbReference>
<evidence type="ECO:0000256" key="2">
    <source>
        <dbReference type="ARBA" id="ARBA00022604"/>
    </source>
</evidence>
<dbReference type="EMBL" id="CAJRST010010001">
    <property type="protein sequence ID" value="CAG5904330.1"/>
    <property type="molecule type" value="Genomic_DNA"/>
</dbReference>
<gene>
    <name evidence="10" type="ORF">MMEN_LOCUS9389</name>
</gene>
<dbReference type="PROSITE" id="PS50225">
    <property type="entry name" value="SOCS"/>
    <property type="match status" value="1"/>
</dbReference>
<keyword evidence="2" id="KW-0341">Growth regulation</keyword>
<evidence type="ECO:0000259" key="9">
    <source>
        <dbReference type="PROSITE" id="PS50225"/>
    </source>
</evidence>
<dbReference type="PANTHER" id="PTHR10155:SF11">
    <property type="entry name" value="SUPPRESSOR OF CYTOKINE SIGNALING 3"/>
    <property type="match status" value="1"/>
</dbReference>
<dbReference type="InterPro" id="IPR036036">
    <property type="entry name" value="SOCS_box-like_dom_sf"/>
</dbReference>
<dbReference type="InterPro" id="IPR000980">
    <property type="entry name" value="SH2"/>
</dbReference>
<name>A0A8S4B7D2_9TELE</name>
<feature type="compositionally biased region" description="Pro residues" evidence="7">
    <location>
        <begin position="59"/>
        <end position="69"/>
    </location>
</feature>
<proteinExistence type="predicted"/>
<comment type="caution">
    <text evidence="10">The sequence shown here is derived from an EMBL/GenBank/DDBJ whole genome shotgun (WGS) entry which is preliminary data.</text>
</comment>
<protein>
    <submittedName>
        <fullName evidence="10">(Atlantic silverside) hypothetical protein</fullName>
    </submittedName>
</protein>
<keyword evidence="5 6" id="KW-0727">SH2 domain</keyword>
<feature type="region of interest" description="Disordered" evidence="7">
    <location>
        <begin position="32"/>
        <end position="99"/>
    </location>
</feature>
<dbReference type="GO" id="GO:0035556">
    <property type="term" value="P:intracellular signal transduction"/>
    <property type="evidence" value="ECO:0007669"/>
    <property type="project" value="InterPro"/>
</dbReference>
<dbReference type="InterPro" id="IPR001496">
    <property type="entry name" value="SOCS_box"/>
</dbReference>
<dbReference type="PANTHER" id="PTHR10155">
    <property type="entry name" value="PHOSPHATIDYLINOSITOL 3-KINASE REGULATORY SUBUNIT"/>
    <property type="match status" value="1"/>
</dbReference>
<evidence type="ECO:0000259" key="8">
    <source>
        <dbReference type="PROSITE" id="PS50001"/>
    </source>
</evidence>
<dbReference type="OrthoDB" id="6426624at2759"/>
<dbReference type="AlphaFoldDB" id="A0A8S4B7D2"/>
<dbReference type="Gene3D" id="1.10.750.20">
    <property type="entry name" value="SOCS box"/>
    <property type="match status" value="1"/>
</dbReference>
<dbReference type="PROSITE" id="PS50001">
    <property type="entry name" value="SH2"/>
    <property type="match status" value="1"/>
</dbReference>
<keyword evidence="4" id="KW-0833">Ubl conjugation pathway</keyword>
<feature type="domain" description="SH2" evidence="8">
    <location>
        <begin position="159"/>
        <end position="240"/>
    </location>
</feature>
<evidence type="ECO:0000313" key="10">
    <source>
        <dbReference type="EMBL" id="CAG5904330.1"/>
    </source>
</evidence>
<comment type="pathway">
    <text evidence="1">Protein modification; protein ubiquitination.</text>
</comment>
<dbReference type="SUPFAM" id="SSF158235">
    <property type="entry name" value="SOCS box-like"/>
    <property type="match status" value="1"/>
</dbReference>
<evidence type="ECO:0000256" key="4">
    <source>
        <dbReference type="ARBA" id="ARBA00022786"/>
    </source>
</evidence>
<dbReference type="GO" id="GO:0009968">
    <property type="term" value="P:negative regulation of signal transduction"/>
    <property type="evidence" value="ECO:0007669"/>
    <property type="project" value="UniProtKB-KW"/>
</dbReference>
<dbReference type="Pfam" id="PF00017">
    <property type="entry name" value="SH2"/>
    <property type="match status" value="1"/>
</dbReference>
<keyword evidence="11" id="KW-1185">Reference proteome</keyword>
<evidence type="ECO:0000256" key="7">
    <source>
        <dbReference type="SAM" id="MobiDB-lite"/>
    </source>
</evidence>
<evidence type="ECO:0000256" key="3">
    <source>
        <dbReference type="ARBA" id="ARBA00022700"/>
    </source>
</evidence>
<accession>A0A8S4B7D2</accession>
<feature type="compositionally biased region" description="Low complexity" evidence="7">
    <location>
        <begin position="70"/>
        <end position="85"/>
    </location>
</feature>
<dbReference type="SUPFAM" id="SSF55550">
    <property type="entry name" value="SH2 domain"/>
    <property type="match status" value="1"/>
</dbReference>
<dbReference type="SMART" id="SM00252">
    <property type="entry name" value="SH2"/>
    <property type="match status" value="1"/>
</dbReference>
<dbReference type="Gene3D" id="3.30.505.10">
    <property type="entry name" value="SH2 domain"/>
    <property type="match status" value="1"/>
</dbReference>
<feature type="domain" description="SOCS box" evidence="9">
    <location>
        <begin position="272"/>
        <end position="324"/>
    </location>
</feature>
<evidence type="ECO:0000256" key="6">
    <source>
        <dbReference type="PROSITE-ProRule" id="PRU00191"/>
    </source>
</evidence>
<sequence>MPELTIQLALLSSSLPIYSFGDERPRLRAENIRKVLSPSPSLDASDSSAPGPWTRCVTPTPPPLPPSESPPSASGASPPVGAQAPVLGPLPGDQQAEAGGHGAMVAFGGLNPPAMSGAPPPVGRVQGSGFSPHHYKTFQSNEQYQQVIRALHKLQKSGFYWGPIGGREASKVLRSESPGTFLVRDSSDHHYFFTLSVQTARGTRNLRIHNEGGGFFLQPDPQNTQELPRFDCVLHLIEHYMGIGPENRGEGNSGEAKMKSHTSYWIHSDGEKMPLELLRPRVMSFMSLQHICRRTLNSWGLSVTAEPNHLPRSLQEFLEEYDSPI</sequence>
<organism evidence="10 11">
    <name type="scientific">Menidia menidia</name>
    <name type="common">Atlantic silverside</name>
    <dbReference type="NCBI Taxonomy" id="238744"/>
    <lineage>
        <taxon>Eukaryota</taxon>
        <taxon>Metazoa</taxon>
        <taxon>Chordata</taxon>
        <taxon>Craniata</taxon>
        <taxon>Vertebrata</taxon>
        <taxon>Euteleostomi</taxon>
        <taxon>Actinopterygii</taxon>
        <taxon>Neopterygii</taxon>
        <taxon>Teleostei</taxon>
        <taxon>Neoteleostei</taxon>
        <taxon>Acanthomorphata</taxon>
        <taxon>Ovalentaria</taxon>
        <taxon>Atherinomorphae</taxon>
        <taxon>Atheriniformes</taxon>
        <taxon>Atherinopsidae</taxon>
        <taxon>Menidiinae</taxon>
        <taxon>Menidia</taxon>
    </lineage>
</organism>
<evidence type="ECO:0000256" key="1">
    <source>
        <dbReference type="ARBA" id="ARBA00004906"/>
    </source>
</evidence>
<dbReference type="InterPro" id="IPR036860">
    <property type="entry name" value="SH2_dom_sf"/>
</dbReference>
<feature type="compositionally biased region" description="Low complexity" evidence="7">
    <location>
        <begin position="36"/>
        <end position="49"/>
    </location>
</feature>
<evidence type="ECO:0000313" key="11">
    <source>
        <dbReference type="Proteomes" id="UP000677803"/>
    </source>
</evidence>
<dbReference type="GO" id="GO:0046935">
    <property type="term" value="F:1-phosphatidylinositol-3-kinase regulator activity"/>
    <property type="evidence" value="ECO:0007669"/>
    <property type="project" value="TreeGrafter"/>
</dbReference>
<reference evidence="10" key="1">
    <citation type="submission" date="2021-05" db="EMBL/GenBank/DDBJ databases">
        <authorList>
            <person name="Tigano A."/>
        </authorList>
    </citation>
    <scope>NUCLEOTIDE SEQUENCE</scope>
</reference>
<dbReference type="GO" id="GO:0005942">
    <property type="term" value="C:phosphatidylinositol 3-kinase complex"/>
    <property type="evidence" value="ECO:0007669"/>
    <property type="project" value="TreeGrafter"/>
</dbReference>
<keyword evidence="3" id="KW-0734">Signal transduction inhibitor</keyword>
<evidence type="ECO:0000256" key="5">
    <source>
        <dbReference type="ARBA" id="ARBA00022999"/>
    </source>
</evidence>
<dbReference type="GO" id="GO:0046854">
    <property type="term" value="P:phosphatidylinositol phosphate biosynthetic process"/>
    <property type="evidence" value="ECO:0007669"/>
    <property type="project" value="TreeGrafter"/>
</dbReference>